<gene>
    <name evidence="1" type="ORF">SAMN04488033_108122</name>
</gene>
<reference evidence="2" key="1">
    <citation type="submission" date="2016-10" db="EMBL/GenBank/DDBJ databases">
        <authorList>
            <person name="Varghese N."/>
            <person name="Submissions S."/>
        </authorList>
    </citation>
    <scope>NUCLEOTIDE SEQUENCE [LARGE SCALE GENOMIC DNA]</scope>
    <source>
        <strain evidence="2">DSM 23515</strain>
    </source>
</reference>
<evidence type="ECO:0008006" key="3">
    <source>
        <dbReference type="Google" id="ProtNLM"/>
    </source>
</evidence>
<evidence type="ECO:0000313" key="2">
    <source>
        <dbReference type="Proteomes" id="UP000199116"/>
    </source>
</evidence>
<dbReference type="RefSeq" id="WP_177195678.1">
    <property type="nucleotide sequence ID" value="NZ_FOOH01000008.1"/>
</dbReference>
<dbReference type="EMBL" id="FOOH01000008">
    <property type="protein sequence ID" value="SFF77615.1"/>
    <property type="molecule type" value="Genomic_DNA"/>
</dbReference>
<organism evidence="1 2">
    <name type="scientific">Salegentibacter agarivorans</name>
    <dbReference type="NCBI Taxonomy" id="345907"/>
    <lineage>
        <taxon>Bacteria</taxon>
        <taxon>Pseudomonadati</taxon>
        <taxon>Bacteroidota</taxon>
        <taxon>Flavobacteriia</taxon>
        <taxon>Flavobacteriales</taxon>
        <taxon>Flavobacteriaceae</taxon>
        <taxon>Salegentibacter</taxon>
    </lineage>
</organism>
<dbReference type="AlphaFoldDB" id="A0A1I2LED7"/>
<protein>
    <recommendedName>
        <fullName evidence="3">HTH-type transcriptional regulator / antitoxin HigA</fullName>
    </recommendedName>
</protein>
<accession>A0A1I2LED7</accession>
<name>A0A1I2LED7_9FLAO</name>
<keyword evidence="2" id="KW-1185">Reference proteome</keyword>
<evidence type="ECO:0000313" key="1">
    <source>
        <dbReference type="EMBL" id="SFF77615.1"/>
    </source>
</evidence>
<proteinExistence type="predicted"/>
<dbReference type="Proteomes" id="UP000199116">
    <property type="component" value="Unassembled WGS sequence"/>
</dbReference>
<sequence length="71" mass="8316">MIQTEKEYKAILHRIEKLLQNPDNIENTEAPDYIELNLSSDLVADYERAEEHYSTILYLCNKLKACTNKLT</sequence>